<dbReference type="Proteomes" id="UP000244880">
    <property type="component" value="Unassembled WGS sequence"/>
</dbReference>
<dbReference type="AlphaFoldDB" id="A0A2R8BEV0"/>
<organism evidence="2 3">
    <name type="scientific">Ascidiaceihabitans donghaensis</name>
    <dbReference type="NCBI Taxonomy" id="1510460"/>
    <lineage>
        <taxon>Bacteria</taxon>
        <taxon>Pseudomonadati</taxon>
        <taxon>Pseudomonadota</taxon>
        <taxon>Alphaproteobacteria</taxon>
        <taxon>Rhodobacterales</taxon>
        <taxon>Paracoccaceae</taxon>
        <taxon>Ascidiaceihabitans</taxon>
    </lineage>
</organism>
<evidence type="ECO:0000313" key="2">
    <source>
        <dbReference type="EMBL" id="SPH21472.1"/>
    </source>
</evidence>
<proteinExistence type="predicted"/>
<dbReference type="OrthoDB" id="9803702at2"/>
<evidence type="ECO:0000313" key="3">
    <source>
        <dbReference type="Proteomes" id="UP000244880"/>
    </source>
</evidence>
<protein>
    <recommendedName>
        <fullName evidence="1">Histidine phosphotransferase ChpT C-terminal domain-containing protein</fullName>
    </recommendedName>
</protein>
<sequence>MGHNTVNLAALIGSRICHDLISPIGAINNGLELLGMTGAAANEGPELDLITESVDNASARIRFFRVAYGASSDQEIGRSEIVSVLNDVMRSSRLKVAWGPLDAQPRSMVRLAFLAIQCAETAMPYGGRLEVTCTDGKWMIHGKADKLNIDTALWRILDGADAEDSLAPAHVQFALLPAVAQDENRTPATSIGDQDIKISF</sequence>
<dbReference type="RefSeq" id="WP_108828552.1">
    <property type="nucleotide sequence ID" value="NZ_OMOR01000001.1"/>
</dbReference>
<keyword evidence="3" id="KW-1185">Reference proteome</keyword>
<dbReference type="Gene3D" id="3.30.565.10">
    <property type="entry name" value="Histidine kinase-like ATPase, C-terminal domain"/>
    <property type="match status" value="1"/>
</dbReference>
<name>A0A2R8BEV0_9RHOB</name>
<dbReference type="InterPro" id="IPR036890">
    <property type="entry name" value="HATPase_C_sf"/>
</dbReference>
<feature type="domain" description="Histidine phosphotransferase ChpT C-terminal" evidence="1">
    <location>
        <begin position="79"/>
        <end position="192"/>
    </location>
</feature>
<accession>A0A2R8BEV0</accession>
<gene>
    <name evidence="2" type="ORF">ASD8599_02224</name>
</gene>
<evidence type="ECO:0000259" key="1">
    <source>
        <dbReference type="Pfam" id="PF10090"/>
    </source>
</evidence>
<dbReference type="InterPro" id="IPR018762">
    <property type="entry name" value="ChpT_C"/>
</dbReference>
<dbReference type="Pfam" id="PF10090">
    <property type="entry name" value="HPTransfase"/>
    <property type="match status" value="1"/>
</dbReference>
<dbReference type="EMBL" id="OMOR01000001">
    <property type="protein sequence ID" value="SPH21472.1"/>
    <property type="molecule type" value="Genomic_DNA"/>
</dbReference>
<reference evidence="2 3" key="1">
    <citation type="submission" date="2018-03" db="EMBL/GenBank/DDBJ databases">
        <authorList>
            <person name="Keele B.F."/>
        </authorList>
    </citation>
    <scope>NUCLEOTIDE SEQUENCE [LARGE SCALE GENOMIC DNA]</scope>
    <source>
        <strain evidence="2 3">CECT 8599</strain>
    </source>
</reference>
<dbReference type="Gene3D" id="1.10.287.130">
    <property type="match status" value="1"/>
</dbReference>